<dbReference type="Proteomes" id="UP000053958">
    <property type="component" value="Unassembled WGS sequence"/>
</dbReference>
<name>A0A0F4YJD4_RASE3</name>
<protein>
    <submittedName>
        <fullName evidence="6">General alpha-glucoside permease</fullName>
    </submittedName>
</protein>
<feature type="transmembrane region" description="Helical" evidence="5">
    <location>
        <begin position="391"/>
        <end position="408"/>
    </location>
</feature>
<dbReference type="SUPFAM" id="SSF103473">
    <property type="entry name" value="MFS general substrate transporter"/>
    <property type="match status" value="1"/>
</dbReference>
<sequence>MEKDSNTVHLEKPPLDTYDKNWAHVTSAGREATAREHELSVAQAVRMYYKAVIWSIMISMVIIMEGYEIVLIGSLFGQPAFQKKYGKPAPDTPTGYQVPASWQAGLTAASNHPVGSVRYDGSGICLRGLSAYAARPSDHLCRPLLGNRPADRGWSSGGRIRHDDRVGVQDSFCGSVGMASSSCHNDLAGTRVSVVARPFWGSGASRAFIKRLSSDSNDNARQTVAMMVHTVQTELEMESGASYFDCFRGTDLRRTEIACTTFAAQCLCEQLGGNPTYFFEQAGVATSQSFKMTVGSLGLACVGVFVSLWLIGFVGRRMLYVAGLGALSVLQIIVGIVSACSSSIASNFAQAGLIMFWLFVFYITLGPICFPIISEISSTRLRAKTVCLARNSYYIASNVAGIITPYMLNPTSGDLKGKTAFFWGGSAALYFLWAYFRLPETKDRTYEELDLLFSWKVPARKFAGHDVDAYDCTRES</sequence>
<evidence type="ECO:0000256" key="2">
    <source>
        <dbReference type="ARBA" id="ARBA00022692"/>
    </source>
</evidence>
<dbReference type="GeneID" id="25320319"/>
<evidence type="ECO:0000313" key="7">
    <source>
        <dbReference type="Proteomes" id="UP000053958"/>
    </source>
</evidence>
<feature type="transmembrane region" description="Helical" evidence="5">
    <location>
        <begin position="292"/>
        <end position="311"/>
    </location>
</feature>
<reference evidence="6 7" key="1">
    <citation type="submission" date="2015-04" db="EMBL/GenBank/DDBJ databases">
        <authorList>
            <person name="Heijne W.H."/>
            <person name="Fedorova N.D."/>
            <person name="Nierman W.C."/>
            <person name="Vollebregt A.W."/>
            <person name="Zhao Z."/>
            <person name="Wu L."/>
            <person name="Kumar M."/>
            <person name="Stam H."/>
            <person name="van den Berg M.A."/>
            <person name="Pel H.J."/>
        </authorList>
    </citation>
    <scope>NUCLEOTIDE SEQUENCE [LARGE SCALE GENOMIC DNA]</scope>
    <source>
        <strain evidence="6 7">CBS 393.64</strain>
    </source>
</reference>
<keyword evidence="3 5" id="KW-1133">Transmembrane helix</keyword>
<feature type="transmembrane region" description="Helical" evidence="5">
    <location>
        <begin position="52"/>
        <end position="76"/>
    </location>
</feature>
<organism evidence="6 7">
    <name type="scientific">Rasamsonia emersonii (strain ATCC 16479 / CBS 393.64 / IMI 116815)</name>
    <dbReference type="NCBI Taxonomy" id="1408163"/>
    <lineage>
        <taxon>Eukaryota</taxon>
        <taxon>Fungi</taxon>
        <taxon>Dikarya</taxon>
        <taxon>Ascomycota</taxon>
        <taxon>Pezizomycotina</taxon>
        <taxon>Eurotiomycetes</taxon>
        <taxon>Eurotiomycetidae</taxon>
        <taxon>Eurotiales</taxon>
        <taxon>Trichocomaceae</taxon>
        <taxon>Rasamsonia</taxon>
    </lineage>
</organism>
<dbReference type="GO" id="GO:0016020">
    <property type="term" value="C:membrane"/>
    <property type="evidence" value="ECO:0007669"/>
    <property type="project" value="UniProtKB-SubCell"/>
</dbReference>
<dbReference type="RefSeq" id="XP_013324608.1">
    <property type="nucleotide sequence ID" value="XM_013469154.1"/>
</dbReference>
<dbReference type="PANTHER" id="PTHR48022">
    <property type="entry name" value="PLASTIDIC GLUCOSE TRANSPORTER 4"/>
    <property type="match status" value="1"/>
</dbReference>
<dbReference type="PANTHER" id="PTHR48022:SF83">
    <property type="entry name" value="MAJOR FACILITATOR SUPERFAMILY (MFS) PROFILE DOMAIN-CONTAINING PROTEIN"/>
    <property type="match status" value="1"/>
</dbReference>
<keyword evidence="2 5" id="KW-0812">Transmembrane</keyword>
<dbReference type="Gene3D" id="1.20.1250.20">
    <property type="entry name" value="MFS general substrate transporter like domains"/>
    <property type="match status" value="1"/>
</dbReference>
<keyword evidence="4 5" id="KW-0472">Membrane</keyword>
<gene>
    <name evidence="6" type="ORF">T310_8058</name>
</gene>
<dbReference type="InterPro" id="IPR050360">
    <property type="entry name" value="MFS_Sugar_Transporters"/>
</dbReference>
<accession>A0A0F4YJD4</accession>
<evidence type="ECO:0000256" key="3">
    <source>
        <dbReference type="ARBA" id="ARBA00022989"/>
    </source>
</evidence>
<dbReference type="EMBL" id="LASV01000515">
    <property type="protein sequence ID" value="KKA17996.1"/>
    <property type="molecule type" value="Genomic_DNA"/>
</dbReference>
<dbReference type="InterPro" id="IPR036259">
    <property type="entry name" value="MFS_trans_sf"/>
</dbReference>
<feature type="transmembrane region" description="Helical" evidence="5">
    <location>
        <begin position="318"/>
        <end position="345"/>
    </location>
</feature>
<evidence type="ECO:0000313" key="6">
    <source>
        <dbReference type="EMBL" id="KKA17996.1"/>
    </source>
</evidence>
<comment type="subcellular location">
    <subcellularLocation>
        <location evidence="1">Membrane</location>
        <topology evidence="1">Multi-pass membrane protein</topology>
    </subcellularLocation>
</comment>
<dbReference type="InterPro" id="IPR005828">
    <property type="entry name" value="MFS_sugar_transport-like"/>
</dbReference>
<evidence type="ECO:0000256" key="4">
    <source>
        <dbReference type="ARBA" id="ARBA00023136"/>
    </source>
</evidence>
<feature type="transmembrane region" description="Helical" evidence="5">
    <location>
        <begin position="420"/>
        <end position="436"/>
    </location>
</feature>
<proteinExistence type="predicted"/>
<dbReference type="Pfam" id="PF00083">
    <property type="entry name" value="Sugar_tr"/>
    <property type="match status" value="1"/>
</dbReference>
<comment type="caution">
    <text evidence="6">The sequence shown here is derived from an EMBL/GenBank/DDBJ whole genome shotgun (WGS) entry which is preliminary data.</text>
</comment>
<dbReference type="GO" id="GO:0005351">
    <property type="term" value="F:carbohydrate:proton symporter activity"/>
    <property type="evidence" value="ECO:0007669"/>
    <property type="project" value="TreeGrafter"/>
</dbReference>
<evidence type="ECO:0000256" key="5">
    <source>
        <dbReference type="SAM" id="Phobius"/>
    </source>
</evidence>
<keyword evidence="7" id="KW-1185">Reference proteome</keyword>
<feature type="transmembrane region" description="Helical" evidence="5">
    <location>
        <begin position="351"/>
        <end position="370"/>
    </location>
</feature>
<dbReference type="AlphaFoldDB" id="A0A0F4YJD4"/>
<dbReference type="OrthoDB" id="6612291at2759"/>
<evidence type="ECO:0000256" key="1">
    <source>
        <dbReference type="ARBA" id="ARBA00004141"/>
    </source>
</evidence>